<organism evidence="3 5">
    <name type="scientific">Candidatus Iainarchaeum sp</name>
    <dbReference type="NCBI Taxonomy" id="3101447"/>
    <lineage>
        <taxon>Archaea</taxon>
        <taxon>Candidatus Iainarchaeota</taxon>
        <taxon>Candidatus Iainarchaeia</taxon>
        <taxon>Candidatus Iainarchaeales</taxon>
        <taxon>Candidatus Iainarchaeaceae</taxon>
        <taxon>Candidatus Iainarchaeum</taxon>
    </lineage>
</organism>
<feature type="domain" description="HEPN" evidence="2">
    <location>
        <begin position="6"/>
        <end position="118"/>
    </location>
</feature>
<evidence type="ECO:0000313" key="5">
    <source>
        <dbReference type="Proteomes" id="UP000590964"/>
    </source>
</evidence>
<proteinExistence type="inferred from homology"/>
<dbReference type="AlphaFoldDB" id="A0A7J4JWZ9"/>
<accession>A0A7J4JWZ9</accession>
<sequence length="120" mass="13885">MALQDLQQAEFFLNEAFDLLSLKKKEMAALALYNAVFHACRALLFKDGVKEKSHYCLQKYLEENFEKKGLLSPDDISLFDILRGIRQEVQYDVSKAEFSEDLNELYDKTEGLVEKAKKLV</sequence>
<reference evidence="4" key="3">
    <citation type="submission" date="2021-05" db="EMBL/GenBank/DDBJ databases">
        <title>Protein family content uncovers lineage relationships and bacterial pathway maintenance mechanisms in DPANN archaea.</title>
        <authorList>
            <person name="Castelle C.J."/>
            <person name="Meheust R."/>
            <person name="Jaffe A.L."/>
            <person name="Seitz K."/>
            <person name="Gong X."/>
            <person name="Baker B.J."/>
            <person name="Banfield J.F."/>
        </authorList>
    </citation>
    <scope>NUCLEOTIDE SEQUENCE</scope>
    <source>
        <strain evidence="4">RIFCSPLOWO2_01_FULL_43_13</strain>
    </source>
</reference>
<evidence type="ECO:0000256" key="1">
    <source>
        <dbReference type="ARBA" id="ARBA00038248"/>
    </source>
</evidence>
<reference evidence="5" key="1">
    <citation type="journal article" date="2020" name="bioRxiv">
        <title>A rank-normalized archaeal taxonomy based on genome phylogeny resolves widespread incomplete and uneven classifications.</title>
        <authorList>
            <person name="Rinke C."/>
            <person name="Chuvochina M."/>
            <person name="Mussig A.J."/>
            <person name="Chaumeil P.-A."/>
            <person name="Waite D.W."/>
            <person name="Whitman W.B."/>
            <person name="Parks D.H."/>
            <person name="Hugenholtz P."/>
        </authorList>
    </citation>
    <scope>NUCLEOTIDE SEQUENCE [LARGE SCALE GENOMIC DNA]</scope>
</reference>
<evidence type="ECO:0000313" key="3">
    <source>
        <dbReference type="EMBL" id="HIH21520.1"/>
    </source>
</evidence>
<dbReference type="Proteomes" id="UP000590964">
    <property type="component" value="Unassembled WGS sequence"/>
</dbReference>
<dbReference type="InterPro" id="IPR007842">
    <property type="entry name" value="HEPN_dom"/>
</dbReference>
<dbReference type="EMBL" id="DUFW01000039">
    <property type="protein sequence ID" value="HIH21520.1"/>
    <property type="molecule type" value="Genomic_DNA"/>
</dbReference>
<dbReference type="Pfam" id="PF05168">
    <property type="entry name" value="HEPN"/>
    <property type="match status" value="1"/>
</dbReference>
<evidence type="ECO:0000313" key="4">
    <source>
        <dbReference type="EMBL" id="MBS3058464.1"/>
    </source>
</evidence>
<comment type="similarity">
    <text evidence="1">Belongs to the UPF0332 family.</text>
</comment>
<name>A0A7J4JWZ9_9ARCH</name>
<dbReference type="Gene3D" id="1.20.120.330">
    <property type="entry name" value="Nucleotidyltransferases domain 2"/>
    <property type="match status" value="1"/>
</dbReference>
<evidence type="ECO:0000259" key="2">
    <source>
        <dbReference type="Pfam" id="PF05168"/>
    </source>
</evidence>
<reference evidence="4" key="2">
    <citation type="submission" date="2021-03" db="EMBL/GenBank/DDBJ databases">
        <authorList>
            <person name="Jaffe A."/>
        </authorList>
    </citation>
    <scope>NUCLEOTIDE SEQUENCE</scope>
    <source>
        <strain evidence="4">RIFCSPLOWO2_01_FULL_43_13</strain>
    </source>
</reference>
<dbReference type="EMBL" id="JAGVWB010000023">
    <property type="protein sequence ID" value="MBS3058464.1"/>
    <property type="molecule type" value="Genomic_DNA"/>
</dbReference>
<dbReference type="PANTHER" id="PTHR36565:SF5">
    <property type="entry name" value="TOXIN MJ0605-RELATED"/>
    <property type="match status" value="1"/>
</dbReference>
<dbReference type="Proteomes" id="UP000680185">
    <property type="component" value="Unassembled WGS sequence"/>
</dbReference>
<gene>
    <name evidence="3" type="ORF">HA222_02560</name>
    <name evidence="4" type="ORF">J4478_03640</name>
</gene>
<dbReference type="PANTHER" id="PTHR36565">
    <property type="entry name" value="UPF0332 PROTEIN TM_1000"/>
    <property type="match status" value="1"/>
</dbReference>
<comment type="caution">
    <text evidence="3">The sequence shown here is derived from an EMBL/GenBank/DDBJ whole genome shotgun (WGS) entry which is preliminary data.</text>
</comment>
<protein>
    <submittedName>
        <fullName evidence="3">HEPN domain-containing protein</fullName>
    </submittedName>
</protein>
<dbReference type="InterPro" id="IPR052226">
    <property type="entry name" value="UPF0332_toxin"/>
</dbReference>